<gene>
    <name evidence="2" type="ORF">NCGR_LOCUS13993</name>
</gene>
<sequence>MARGVQLKQEQLLPEHRRGKRGHHVADFTGRGGIKAPGAVTMAGFLNTIFNGKRAQSVVQSVSQVHQSLLDCVSSEGWSC</sequence>
<evidence type="ECO:0000313" key="3">
    <source>
        <dbReference type="Proteomes" id="UP000604825"/>
    </source>
</evidence>
<dbReference type="AlphaFoldDB" id="A0A811NEB5"/>
<comment type="caution">
    <text evidence="2">The sequence shown here is derived from an EMBL/GenBank/DDBJ whole genome shotgun (WGS) entry which is preliminary data.</text>
</comment>
<proteinExistence type="predicted"/>
<dbReference type="Proteomes" id="UP000604825">
    <property type="component" value="Unassembled WGS sequence"/>
</dbReference>
<reference evidence="2" key="1">
    <citation type="submission" date="2020-10" db="EMBL/GenBank/DDBJ databases">
        <authorList>
            <person name="Han B."/>
            <person name="Lu T."/>
            <person name="Zhao Q."/>
            <person name="Huang X."/>
            <person name="Zhao Y."/>
        </authorList>
    </citation>
    <scope>NUCLEOTIDE SEQUENCE</scope>
</reference>
<feature type="region of interest" description="Disordered" evidence="1">
    <location>
        <begin position="1"/>
        <end position="34"/>
    </location>
</feature>
<dbReference type="EMBL" id="CAJGYO010000003">
    <property type="protein sequence ID" value="CAD6220528.1"/>
    <property type="molecule type" value="Genomic_DNA"/>
</dbReference>
<evidence type="ECO:0000313" key="2">
    <source>
        <dbReference type="EMBL" id="CAD6220528.1"/>
    </source>
</evidence>
<evidence type="ECO:0000256" key="1">
    <source>
        <dbReference type="SAM" id="MobiDB-lite"/>
    </source>
</evidence>
<protein>
    <submittedName>
        <fullName evidence="2">Uncharacterized protein</fullName>
    </submittedName>
</protein>
<name>A0A811NEB5_9POAL</name>
<keyword evidence="3" id="KW-1185">Reference proteome</keyword>
<accession>A0A811NEB5</accession>
<organism evidence="2 3">
    <name type="scientific">Miscanthus lutarioriparius</name>
    <dbReference type="NCBI Taxonomy" id="422564"/>
    <lineage>
        <taxon>Eukaryota</taxon>
        <taxon>Viridiplantae</taxon>
        <taxon>Streptophyta</taxon>
        <taxon>Embryophyta</taxon>
        <taxon>Tracheophyta</taxon>
        <taxon>Spermatophyta</taxon>
        <taxon>Magnoliopsida</taxon>
        <taxon>Liliopsida</taxon>
        <taxon>Poales</taxon>
        <taxon>Poaceae</taxon>
        <taxon>PACMAD clade</taxon>
        <taxon>Panicoideae</taxon>
        <taxon>Andropogonodae</taxon>
        <taxon>Andropogoneae</taxon>
        <taxon>Saccharinae</taxon>
        <taxon>Miscanthus</taxon>
    </lineage>
</organism>